<name>A0A8S0RDW2_OLEEU</name>
<dbReference type="AlphaFoldDB" id="A0A8S0RDW2"/>
<feature type="compositionally biased region" description="Basic and acidic residues" evidence="1">
    <location>
        <begin position="93"/>
        <end position="108"/>
    </location>
</feature>
<dbReference type="Proteomes" id="UP000594638">
    <property type="component" value="Unassembled WGS sequence"/>
</dbReference>
<comment type="caution">
    <text evidence="2">The sequence shown here is derived from an EMBL/GenBank/DDBJ whole genome shotgun (WGS) entry which is preliminary data.</text>
</comment>
<evidence type="ECO:0000313" key="2">
    <source>
        <dbReference type="EMBL" id="CAA2976484.1"/>
    </source>
</evidence>
<dbReference type="Gramene" id="OE9A000686T1">
    <property type="protein sequence ID" value="OE9A000686C1"/>
    <property type="gene ID" value="OE9A000686"/>
</dbReference>
<reference evidence="2 3" key="1">
    <citation type="submission" date="2019-12" db="EMBL/GenBank/DDBJ databases">
        <authorList>
            <person name="Alioto T."/>
            <person name="Alioto T."/>
            <person name="Gomez Garrido J."/>
        </authorList>
    </citation>
    <scope>NUCLEOTIDE SEQUENCE [LARGE SCALE GENOMIC DNA]</scope>
</reference>
<keyword evidence="3" id="KW-1185">Reference proteome</keyword>
<dbReference type="EMBL" id="CACTIH010002449">
    <property type="protein sequence ID" value="CAA2976484.1"/>
    <property type="molecule type" value="Genomic_DNA"/>
</dbReference>
<feature type="compositionally biased region" description="Polar residues" evidence="1">
    <location>
        <begin position="148"/>
        <end position="168"/>
    </location>
</feature>
<organism evidence="2 3">
    <name type="scientific">Olea europaea subsp. europaea</name>
    <dbReference type="NCBI Taxonomy" id="158383"/>
    <lineage>
        <taxon>Eukaryota</taxon>
        <taxon>Viridiplantae</taxon>
        <taxon>Streptophyta</taxon>
        <taxon>Embryophyta</taxon>
        <taxon>Tracheophyta</taxon>
        <taxon>Spermatophyta</taxon>
        <taxon>Magnoliopsida</taxon>
        <taxon>eudicotyledons</taxon>
        <taxon>Gunneridae</taxon>
        <taxon>Pentapetalae</taxon>
        <taxon>asterids</taxon>
        <taxon>lamiids</taxon>
        <taxon>Lamiales</taxon>
        <taxon>Oleaceae</taxon>
        <taxon>Oleeae</taxon>
        <taxon>Olea</taxon>
    </lineage>
</organism>
<accession>A0A8S0RDW2</accession>
<sequence length="191" mass="20661">MTLVAAAKRARPKTTPSPTDKPPAQSESTAKRKTAPEQTNAHTNAHLRKPSPKQRSQPCTPEDSPKVLLAGQVPSIPRKTPAHPFESQPPMNQKRDLTLEKNRAEKHTSARLARSQSQPVALAGVAEHPRTWQARKVTSGRARAQARVTKTSAGGEKNPTSAQVTLEMSHSPPASQPECARPTNQARTCLS</sequence>
<protein>
    <submittedName>
        <fullName evidence="2">Uncharacterized protein</fullName>
    </submittedName>
</protein>
<feature type="compositionally biased region" description="Polar residues" evidence="1">
    <location>
        <begin position="182"/>
        <end position="191"/>
    </location>
</feature>
<evidence type="ECO:0000313" key="3">
    <source>
        <dbReference type="Proteomes" id="UP000594638"/>
    </source>
</evidence>
<gene>
    <name evidence="2" type="ORF">OLEA9_A000686</name>
</gene>
<evidence type="ECO:0000256" key="1">
    <source>
        <dbReference type="SAM" id="MobiDB-lite"/>
    </source>
</evidence>
<proteinExistence type="predicted"/>
<feature type="region of interest" description="Disordered" evidence="1">
    <location>
        <begin position="1"/>
        <end position="191"/>
    </location>
</feature>